<feature type="region of interest" description="Disordered" evidence="1">
    <location>
        <begin position="384"/>
        <end position="420"/>
    </location>
</feature>
<evidence type="ECO:0000313" key="2">
    <source>
        <dbReference type="EMBL" id="KAG8446029.1"/>
    </source>
</evidence>
<name>A0A8T2JLH0_9PIPI</name>
<dbReference type="OrthoDB" id="8933073at2759"/>
<feature type="compositionally biased region" description="Polar residues" evidence="1">
    <location>
        <begin position="263"/>
        <end position="275"/>
    </location>
</feature>
<feature type="compositionally biased region" description="Polar residues" evidence="1">
    <location>
        <begin position="299"/>
        <end position="309"/>
    </location>
</feature>
<comment type="caution">
    <text evidence="2">The sequence shown here is derived from an EMBL/GenBank/DDBJ whole genome shotgun (WGS) entry which is preliminary data.</text>
</comment>
<dbReference type="GO" id="GO:0000978">
    <property type="term" value="F:RNA polymerase II cis-regulatory region sequence-specific DNA binding"/>
    <property type="evidence" value="ECO:0007669"/>
    <property type="project" value="TreeGrafter"/>
</dbReference>
<sequence>MRDDAKENLDFKNDAKTHVEQATIHKKGALSASVAPNPIHKPPTVDGLSRPSAFIPVGEHRFNKRPENINIPEMATMASEPDKPGHGVKSAFHSLHAPWKSGLVSPDFSQKTSMPRYIRPMIPEYPPQVYSESGLPAVFTSYLFPPVECDNPMLSVYAPDQRPFLSHHLQATGLPLPKPINASLEHYRLLHQFQQNPQLHYGFYRPTEHPFLPYSLKIPAMSSLSKDLPSQTVESSPYVYHSASVSRLYPEEPFQKVSECQKETSPGPTKNLNSKNESESVKMSPRAGSAATGSPGRPSPTNFTQNSQGHEGIFNLSGKPNSASAECEKTEKHPTAFKPVRRSTDPRPAVSRDSSPCYERDISQLQADFSIMCDRLPCPSKDDAPMAPLNLSKRPEVETGDEADLEGDSSSSTDPADIMDLQDVPLNLSIKDSGKREKVPFAETSHVLLSEQSPGFTVTRSTDNETLVPTVKQTFNIMDCGDEQKQSAAVALCQLATYSPGTVSKVTEEEKTAVPQQKATSPPAHRDLETHSIVKLQKRTISKEHGKSQGLNKKTKSVDSERMFTLRKRPRMS</sequence>
<dbReference type="GO" id="GO:0008544">
    <property type="term" value="P:epidermis development"/>
    <property type="evidence" value="ECO:0007669"/>
    <property type="project" value="TreeGrafter"/>
</dbReference>
<dbReference type="AlphaFoldDB" id="A0A8T2JLH0"/>
<dbReference type="PANTHER" id="PTHR14678:SF1">
    <property type="entry name" value="ZINC FINGER PROTEIN 750"/>
    <property type="match status" value="1"/>
</dbReference>
<dbReference type="GO" id="GO:0001228">
    <property type="term" value="F:DNA-binding transcription activator activity, RNA polymerase II-specific"/>
    <property type="evidence" value="ECO:0007669"/>
    <property type="project" value="TreeGrafter"/>
</dbReference>
<proteinExistence type="predicted"/>
<organism evidence="2 3">
    <name type="scientific">Hymenochirus boettgeri</name>
    <name type="common">Congo dwarf clawed frog</name>
    <dbReference type="NCBI Taxonomy" id="247094"/>
    <lineage>
        <taxon>Eukaryota</taxon>
        <taxon>Metazoa</taxon>
        <taxon>Chordata</taxon>
        <taxon>Craniata</taxon>
        <taxon>Vertebrata</taxon>
        <taxon>Euteleostomi</taxon>
        <taxon>Amphibia</taxon>
        <taxon>Batrachia</taxon>
        <taxon>Anura</taxon>
        <taxon>Pipoidea</taxon>
        <taxon>Pipidae</taxon>
        <taxon>Pipinae</taxon>
        <taxon>Hymenochirus</taxon>
    </lineage>
</organism>
<dbReference type="EMBL" id="JAACNH010000003">
    <property type="protein sequence ID" value="KAG8446029.1"/>
    <property type="molecule type" value="Genomic_DNA"/>
</dbReference>
<dbReference type="Proteomes" id="UP000812440">
    <property type="component" value="Chromosome 8_10"/>
</dbReference>
<gene>
    <name evidence="2" type="ORF">GDO86_013779</name>
</gene>
<dbReference type="PANTHER" id="PTHR14678">
    <property type="entry name" value="PROLINE-RICH PROTEIN 35-RELATED"/>
    <property type="match status" value="1"/>
</dbReference>
<reference evidence="2" key="1">
    <citation type="thesis" date="2020" institute="ProQuest LLC" country="789 East Eisenhower Parkway, Ann Arbor, MI, USA">
        <title>Comparative Genomics and Chromosome Evolution.</title>
        <authorList>
            <person name="Mudd A.B."/>
        </authorList>
    </citation>
    <scope>NUCLEOTIDE SEQUENCE</scope>
    <source>
        <strain evidence="2">Female2</strain>
        <tissue evidence="2">Blood</tissue>
    </source>
</reference>
<keyword evidence="3" id="KW-1185">Reference proteome</keyword>
<dbReference type="InterPro" id="IPR039363">
    <property type="entry name" value="ZNF750"/>
</dbReference>
<dbReference type="GO" id="GO:1990841">
    <property type="term" value="F:promoter-specific chromatin binding"/>
    <property type="evidence" value="ECO:0007669"/>
    <property type="project" value="TreeGrafter"/>
</dbReference>
<protein>
    <submittedName>
        <fullName evidence="2">Uncharacterized protein</fullName>
    </submittedName>
</protein>
<evidence type="ECO:0000313" key="3">
    <source>
        <dbReference type="Proteomes" id="UP000812440"/>
    </source>
</evidence>
<feature type="region of interest" description="Disordered" evidence="1">
    <location>
        <begin position="506"/>
        <end position="573"/>
    </location>
</feature>
<evidence type="ECO:0000256" key="1">
    <source>
        <dbReference type="SAM" id="MobiDB-lite"/>
    </source>
</evidence>
<feature type="region of interest" description="Disordered" evidence="1">
    <location>
        <begin position="257"/>
        <end position="358"/>
    </location>
</feature>
<feature type="compositionally biased region" description="Acidic residues" evidence="1">
    <location>
        <begin position="398"/>
        <end position="407"/>
    </location>
</feature>
<feature type="region of interest" description="Disordered" evidence="1">
    <location>
        <begin position="28"/>
        <end position="50"/>
    </location>
</feature>
<accession>A0A8T2JLH0</accession>
<dbReference type="GO" id="GO:0005634">
    <property type="term" value="C:nucleus"/>
    <property type="evidence" value="ECO:0007669"/>
    <property type="project" value="TreeGrafter"/>
</dbReference>